<organism evidence="1 2">
    <name type="scientific">Sorghum bicolor</name>
    <name type="common">Sorghum</name>
    <name type="synonym">Sorghum vulgare</name>
    <dbReference type="NCBI Taxonomy" id="4558"/>
    <lineage>
        <taxon>Eukaryota</taxon>
        <taxon>Viridiplantae</taxon>
        <taxon>Streptophyta</taxon>
        <taxon>Embryophyta</taxon>
        <taxon>Tracheophyta</taxon>
        <taxon>Spermatophyta</taxon>
        <taxon>Magnoliopsida</taxon>
        <taxon>Liliopsida</taxon>
        <taxon>Poales</taxon>
        <taxon>Poaceae</taxon>
        <taxon>PACMAD clade</taxon>
        <taxon>Panicoideae</taxon>
        <taxon>Andropogonodae</taxon>
        <taxon>Andropogoneae</taxon>
        <taxon>Sorghinae</taxon>
        <taxon>Sorghum</taxon>
    </lineage>
</organism>
<gene>
    <name evidence="1" type="ORF">SORBI_3002G052600</name>
</gene>
<proteinExistence type="predicted"/>
<sequence>MMWQKASIGEDRIDNSRTEGELNRFCEQWFICVLACSEEAICTCYHHLE</sequence>
<reference evidence="2" key="2">
    <citation type="journal article" date="2018" name="Plant J.">
        <title>The Sorghum bicolor reference genome: improved assembly, gene annotations, a transcriptome atlas, and signatures of genome organization.</title>
        <authorList>
            <person name="McCormick R.F."/>
            <person name="Truong S.K."/>
            <person name="Sreedasyam A."/>
            <person name="Jenkins J."/>
            <person name="Shu S."/>
            <person name="Sims D."/>
            <person name="Kennedy M."/>
            <person name="Amirebrahimi M."/>
            <person name="Weers B.D."/>
            <person name="McKinley B."/>
            <person name="Mattison A."/>
            <person name="Morishige D.T."/>
            <person name="Grimwood J."/>
            <person name="Schmutz J."/>
            <person name="Mullet J.E."/>
        </authorList>
    </citation>
    <scope>NUCLEOTIDE SEQUENCE [LARGE SCALE GENOMIC DNA]</scope>
    <source>
        <strain evidence="2">cv. BTx623</strain>
    </source>
</reference>
<dbReference type="AlphaFoldDB" id="A0A1B6Q9C8"/>
<dbReference type="EMBL" id="CM000761">
    <property type="protein sequence ID" value="KXG34516.1"/>
    <property type="molecule type" value="Genomic_DNA"/>
</dbReference>
<evidence type="ECO:0000313" key="1">
    <source>
        <dbReference type="EMBL" id="KXG34516.1"/>
    </source>
</evidence>
<accession>A0A1B6Q9C8</accession>
<protein>
    <submittedName>
        <fullName evidence="1">Uncharacterized protein</fullName>
    </submittedName>
</protein>
<dbReference type="Proteomes" id="UP000000768">
    <property type="component" value="Chromosome 2"/>
</dbReference>
<dbReference type="Gramene" id="KXG34516">
    <property type="protein sequence ID" value="KXG34516"/>
    <property type="gene ID" value="SORBI_3002G052600"/>
</dbReference>
<name>A0A1B6Q9C8_SORBI</name>
<evidence type="ECO:0000313" key="2">
    <source>
        <dbReference type="Proteomes" id="UP000000768"/>
    </source>
</evidence>
<dbReference type="InParanoid" id="A0A1B6Q9C8"/>
<keyword evidence="2" id="KW-1185">Reference proteome</keyword>
<reference evidence="1 2" key="1">
    <citation type="journal article" date="2009" name="Nature">
        <title>The Sorghum bicolor genome and the diversification of grasses.</title>
        <authorList>
            <person name="Paterson A.H."/>
            <person name="Bowers J.E."/>
            <person name="Bruggmann R."/>
            <person name="Dubchak I."/>
            <person name="Grimwood J."/>
            <person name="Gundlach H."/>
            <person name="Haberer G."/>
            <person name="Hellsten U."/>
            <person name="Mitros T."/>
            <person name="Poliakov A."/>
            <person name="Schmutz J."/>
            <person name="Spannagl M."/>
            <person name="Tang H."/>
            <person name="Wang X."/>
            <person name="Wicker T."/>
            <person name="Bharti A.K."/>
            <person name="Chapman J."/>
            <person name="Feltus F.A."/>
            <person name="Gowik U."/>
            <person name="Grigoriev I.V."/>
            <person name="Lyons E."/>
            <person name="Maher C.A."/>
            <person name="Martis M."/>
            <person name="Narechania A."/>
            <person name="Otillar R.P."/>
            <person name="Penning B.W."/>
            <person name="Salamov A.A."/>
            <person name="Wang Y."/>
            <person name="Zhang L."/>
            <person name="Carpita N.C."/>
            <person name="Freeling M."/>
            <person name="Gingle A.R."/>
            <person name="Hash C.T."/>
            <person name="Keller B."/>
            <person name="Klein P."/>
            <person name="Kresovich S."/>
            <person name="McCann M.C."/>
            <person name="Ming R."/>
            <person name="Peterson D.G."/>
            <person name="Mehboob-ur-Rahman"/>
            <person name="Ware D."/>
            <person name="Westhoff P."/>
            <person name="Mayer K.F."/>
            <person name="Messing J."/>
            <person name="Rokhsar D.S."/>
        </authorList>
    </citation>
    <scope>NUCLEOTIDE SEQUENCE [LARGE SCALE GENOMIC DNA]</scope>
    <source>
        <strain evidence="2">cv. BTx623</strain>
    </source>
</reference>